<dbReference type="SUPFAM" id="SSF49265">
    <property type="entry name" value="Fibronectin type III"/>
    <property type="match status" value="2"/>
</dbReference>
<accession>A0A3D9SGF7</accession>
<dbReference type="EMBL" id="QTTT01000001">
    <property type="protein sequence ID" value="REE94996.1"/>
    <property type="molecule type" value="Genomic_DNA"/>
</dbReference>
<feature type="region of interest" description="Disordered" evidence="3">
    <location>
        <begin position="488"/>
        <end position="527"/>
    </location>
</feature>
<keyword evidence="4" id="KW-0812">Transmembrane</keyword>
<dbReference type="Gene3D" id="2.60.40.10">
    <property type="entry name" value="Immunoglobulins"/>
    <property type="match status" value="2"/>
</dbReference>
<protein>
    <recommendedName>
        <fullName evidence="5">Fibronectin type-III domain-containing protein</fullName>
    </recommendedName>
</protein>
<proteinExistence type="predicted"/>
<evidence type="ECO:0000256" key="2">
    <source>
        <dbReference type="ARBA" id="ARBA00023326"/>
    </source>
</evidence>
<keyword evidence="4" id="KW-1133">Transmembrane helix</keyword>
<feature type="compositionally biased region" description="Basic and acidic residues" evidence="3">
    <location>
        <begin position="365"/>
        <end position="376"/>
    </location>
</feature>
<evidence type="ECO:0000259" key="5">
    <source>
        <dbReference type="PROSITE" id="PS50853"/>
    </source>
</evidence>
<dbReference type="GO" id="GO:0016798">
    <property type="term" value="F:hydrolase activity, acting on glycosyl bonds"/>
    <property type="evidence" value="ECO:0007669"/>
    <property type="project" value="UniProtKB-KW"/>
</dbReference>
<feature type="transmembrane region" description="Helical" evidence="4">
    <location>
        <begin position="12"/>
        <end position="34"/>
    </location>
</feature>
<dbReference type="PROSITE" id="PS50853">
    <property type="entry name" value="FN3"/>
    <property type="match status" value="2"/>
</dbReference>
<dbReference type="SUPFAM" id="SSF63825">
    <property type="entry name" value="YWTD domain"/>
    <property type="match status" value="1"/>
</dbReference>
<dbReference type="GO" id="GO:0000272">
    <property type="term" value="P:polysaccharide catabolic process"/>
    <property type="evidence" value="ECO:0007669"/>
    <property type="project" value="UniProtKB-KW"/>
</dbReference>
<keyword evidence="7" id="KW-1185">Reference proteome</keyword>
<feature type="region of interest" description="Disordered" evidence="3">
    <location>
        <begin position="354"/>
        <end position="423"/>
    </location>
</feature>
<dbReference type="InterPro" id="IPR003961">
    <property type="entry name" value="FN3_dom"/>
</dbReference>
<keyword evidence="1" id="KW-0326">Glycosidase</keyword>
<evidence type="ECO:0000256" key="4">
    <source>
        <dbReference type="SAM" id="Phobius"/>
    </source>
</evidence>
<gene>
    <name evidence="6" type="ORF">DFJ69_0366</name>
</gene>
<feature type="domain" description="Fibronectin type-III" evidence="5">
    <location>
        <begin position="408"/>
        <end position="499"/>
    </location>
</feature>
<sequence>MRALFGRDGLTGQLAIGLAGVLVVGAVVFGVGVAGATYELSDVGAWLYARKQGSVMHANGLAGRIDGKAGLLAQMRGHDIRIVQEGDTVLIVDVQTGVVSRLDPSQLKVEQSRDLGAAGLQVVVGQGRAYTVDPVRGAVQRIDPVSLTAVGRPAALPPPLGAAGIDATGTLWVPTPQTGGLVPFRDTGQGAPVTVGRPGDRLALTIAAGAPVVVDSTSAEATVVKAGGGHLKVSLPSAVTRSGRAGVLAPSRTEGPIVPLLAAESGSLVMLHTGTGTPTAVRVDTGGHAFGAPHMLGTKVYLPDETAGALLVYDAETNAFERRIVVTGRPTRLEVFVKDGLLWANDPDADRAVVLDRGGSSKSVRKYEERIPDGRTRRPLPKPTSTPSRPSSPSSPPQTPERPPPPGEPTAPSNVAVTPGDGEITVRFNPSRGGVPTGYALSGLPAGLRASPRTVPPGGPYTFTVTGGDCNRLYRFTVAVRYAKNGLPAEKTSQPSDQARPCIIPRPPVDPTASATSGGTEVTWKAPAGPAPAGYTVKWSGPKSGTRDVSGTSVLLDDVWKNGSYRFEVVARNGAGSRSSSWAGTLTGPSRQYAIQHNGKSNAYMNVAPDTDSADVHRVYDNGHMLTVHCQKKGVHYAHSNGNPDFAGDLYDDVEIEGKRGFMIGYLVDTPKDPWQEYAGPPLWECA</sequence>
<dbReference type="InterPro" id="IPR015943">
    <property type="entry name" value="WD40/YVTN_repeat-like_dom_sf"/>
</dbReference>
<comment type="caution">
    <text evidence="6">The sequence shown here is derived from an EMBL/GenBank/DDBJ whole genome shotgun (WGS) entry which is preliminary data.</text>
</comment>
<keyword evidence="2" id="KW-0119">Carbohydrate metabolism</keyword>
<name>A0A3D9SGF7_9ACTN</name>
<keyword evidence="1" id="KW-0378">Hydrolase</keyword>
<evidence type="ECO:0000313" key="6">
    <source>
        <dbReference type="EMBL" id="REE94996.1"/>
    </source>
</evidence>
<feature type="domain" description="Fibronectin type-III" evidence="5">
    <location>
        <begin position="507"/>
        <end position="590"/>
    </location>
</feature>
<dbReference type="Pfam" id="PF00041">
    <property type="entry name" value="fn3"/>
    <property type="match status" value="1"/>
</dbReference>
<evidence type="ECO:0000256" key="1">
    <source>
        <dbReference type="ARBA" id="ARBA00023295"/>
    </source>
</evidence>
<keyword evidence="4" id="KW-0472">Membrane</keyword>
<dbReference type="InterPro" id="IPR013783">
    <property type="entry name" value="Ig-like_fold"/>
</dbReference>
<dbReference type="Proteomes" id="UP000256661">
    <property type="component" value="Unassembled WGS sequence"/>
</dbReference>
<dbReference type="InterPro" id="IPR036116">
    <property type="entry name" value="FN3_sf"/>
</dbReference>
<feature type="compositionally biased region" description="Pro residues" evidence="3">
    <location>
        <begin position="393"/>
        <end position="409"/>
    </location>
</feature>
<dbReference type="SMART" id="SM00060">
    <property type="entry name" value="FN3"/>
    <property type="match status" value="2"/>
</dbReference>
<feature type="compositionally biased region" description="Low complexity" evidence="3">
    <location>
        <begin position="383"/>
        <end position="392"/>
    </location>
</feature>
<evidence type="ECO:0000256" key="3">
    <source>
        <dbReference type="SAM" id="MobiDB-lite"/>
    </source>
</evidence>
<evidence type="ECO:0000313" key="7">
    <source>
        <dbReference type="Proteomes" id="UP000256661"/>
    </source>
</evidence>
<organism evidence="6 7">
    <name type="scientific">Thermomonospora umbrina</name>
    <dbReference type="NCBI Taxonomy" id="111806"/>
    <lineage>
        <taxon>Bacteria</taxon>
        <taxon>Bacillati</taxon>
        <taxon>Actinomycetota</taxon>
        <taxon>Actinomycetes</taxon>
        <taxon>Streptosporangiales</taxon>
        <taxon>Thermomonosporaceae</taxon>
        <taxon>Thermomonospora</taxon>
    </lineage>
</organism>
<dbReference type="CDD" id="cd00063">
    <property type="entry name" value="FN3"/>
    <property type="match status" value="1"/>
</dbReference>
<keyword evidence="2" id="KW-0624">Polysaccharide degradation</keyword>
<reference evidence="6 7" key="1">
    <citation type="submission" date="2018-08" db="EMBL/GenBank/DDBJ databases">
        <title>Sequencing the genomes of 1000 actinobacteria strains.</title>
        <authorList>
            <person name="Klenk H.-P."/>
        </authorList>
    </citation>
    <scope>NUCLEOTIDE SEQUENCE [LARGE SCALE GENOMIC DNA]</scope>
    <source>
        <strain evidence="6 7">DSM 43927</strain>
    </source>
</reference>
<dbReference type="AlphaFoldDB" id="A0A3D9SGF7"/>
<dbReference type="Gene3D" id="2.130.10.10">
    <property type="entry name" value="YVTN repeat-like/Quinoprotein amine dehydrogenase"/>
    <property type="match status" value="1"/>
</dbReference>